<dbReference type="AlphaFoldDB" id="A0A0C9ZFA6"/>
<reference evidence="2 3" key="1">
    <citation type="submission" date="2014-04" db="EMBL/GenBank/DDBJ databases">
        <authorList>
            <consortium name="DOE Joint Genome Institute"/>
            <person name="Kuo A."/>
            <person name="Kohler A."/>
            <person name="Costa M.D."/>
            <person name="Nagy L.G."/>
            <person name="Floudas D."/>
            <person name="Copeland A."/>
            <person name="Barry K.W."/>
            <person name="Cichocki N."/>
            <person name="Veneault-Fourrey C."/>
            <person name="LaButti K."/>
            <person name="Lindquist E.A."/>
            <person name="Lipzen A."/>
            <person name="Lundell T."/>
            <person name="Morin E."/>
            <person name="Murat C."/>
            <person name="Sun H."/>
            <person name="Tunlid A."/>
            <person name="Henrissat B."/>
            <person name="Grigoriev I.V."/>
            <person name="Hibbett D.S."/>
            <person name="Martin F."/>
            <person name="Nordberg H.P."/>
            <person name="Cantor M.N."/>
            <person name="Hua S.X."/>
        </authorList>
    </citation>
    <scope>NUCLEOTIDE SEQUENCE [LARGE SCALE GENOMIC DNA]</scope>
    <source>
        <strain evidence="2 3">441</strain>
    </source>
</reference>
<dbReference type="EMBL" id="KN833714">
    <property type="protein sequence ID" value="KIK24614.1"/>
    <property type="molecule type" value="Genomic_DNA"/>
</dbReference>
<dbReference type="HOGENOM" id="CLU_2360538_0_0_1"/>
<dbReference type="Proteomes" id="UP000054018">
    <property type="component" value="Unassembled WGS sequence"/>
</dbReference>
<reference evidence="3" key="2">
    <citation type="submission" date="2015-01" db="EMBL/GenBank/DDBJ databases">
        <title>Evolutionary Origins and Diversification of the Mycorrhizal Mutualists.</title>
        <authorList>
            <consortium name="DOE Joint Genome Institute"/>
            <consortium name="Mycorrhizal Genomics Consortium"/>
            <person name="Kohler A."/>
            <person name="Kuo A."/>
            <person name="Nagy L.G."/>
            <person name="Floudas D."/>
            <person name="Copeland A."/>
            <person name="Barry K.W."/>
            <person name="Cichocki N."/>
            <person name="Veneault-Fourrey C."/>
            <person name="LaButti K."/>
            <person name="Lindquist E.A."/>
            <person name="Lipzen A."/>
            <person name="Lundell T."/>
            <person name="Morin E."/>
            <person name="Murat C."/>
            <person name="Riley R."/>
            <person name="Ohm R."/>
            <person name="Sun H."/>
            <person name="Tunlid A."/>
            <person name="Henrissat B."/>
            <person name="Grigoriev I.V."/>
            <person name="Hibbett D.S."/>
            <person name="Martin F."/>
        </authorList>
    </citation>
    <scope>NUCLEOTIDE SEQUENCE [LARGE SCALE GENOMIC DNA]</scope>
    <source>
        <strain evidence="1 3">441</strain>
    </source>
</reference>
<evidence type="ECO:0000313" key="3">
    <source>
        <dbReference type="Proteomes" id="UP000054018"/>
    </source>
</evidence>
<name>A0A0C9ZFA6_9AGAM</name>
<dbReference type="EMBL" id="KN834143">
    <property type="protein sequence ID" value="KIK11892.1"/>
    <property type="molecule type" value="Genomic_DNA"/>
</dbReference>
<reference evidence="2" key="3">
    <citation type="submission" date="2015-02" db="EMBL/GenBank/DDBJ databases">
        <title>Evolutionary Origins and Diversification of the Mycorrhizal Mutualists.</title>
        <authorList>
            <consortium name="DOE Joint Genome Institute"/>
            <consortium name="Mycorrhizal Genomics Consortium"/>
            <person name="Kohler A."/>
            <person name="Kuo A."/>
            <person name="Nagy L.G."/>
            <person name="Floudas D."/>
            <person name="Copeland A."/>
            <person name="Barry K.W."/>
            <person name="Cichocki N."/>
            <person name="Veneault-Fourrey C."/>
            <person name="LaButti K."/>
            <person name="Lindquist E.A."/>
            <person name="Lipzen A."/>
            <person name="Lundell T."/>
            <person name="Morin E."/>
            <person name="Murat C."/>
            <person name="Riley R."/>
            <person name="Ohm R."/>
            <person name="Sun H."/>
            <person name="Tunlid A."/>
            <person name="Henrissat B."/>
            <person name="Grigoriev I.V."/>
            <person name="Hibbett D.S."/>
            <person name="Martin F."/>
        </authorList>
    </citation>
    <scope>NUCLEOTIDE SEQUENCE</scope>
    <source>
        <strain evidence="2">441</strain>
    </source>
</reference>
<organism evidence="2 3">
    <name type="scientific">Pisolithus microcarpus 441</name>
    <dbReference type="NCBI Taxonomy" id="765257"/>
    <lineage>
        <taxon>Eukaryota</taxon>
        <taxon>Fungi</taxon>
        <taxon>Dikarya</taxon>
        <taxon>Basidiomycota</taxon>
        <taxon>Agaricomycotina</taxon>
        <taxon>Agaricomycetes</taxon>
        <taxon>Agaricomycetidae</taxon>
        <taxon>Boletales</taxon>
        <taxon>Sclerodermatineae</taxon>
        <taxon>Pisolithaceae</taxon>
        <taxon>Pisolithus</taxon>
    </lineage>
</organism>
<gene>
    <name evidence="2" type="ORF">PISMIDRAFT_677992</name>
    <name evidence="1" type="ORF">PISMIDRAFT_689967</name>
</gene>
<sequence length="96" mass="10723">MSKESRMMLCAGGGFGDWHGYTRSLSLAPEVTDDDPEFLTLCWRLQTVDGSSSTHRWHTAASLVQWLFILPLVGTRSTTKSSVRAPLDLAYTIRSF</sequence>
<evidence type="ECO:0000313" key="1">
    <source>
        <dbReference type="EMBL" id="KIK11892.1"/>
    </source>
</evidence>
<accession>A0A0C9ZFA6</accession>
<evidence type="ECO:0000313" key="2">
    <source>
        <dbReference type="EMBL" id="KIK24614.1"/>
    </source>
</evidence>
<proteinExistence type="predicted"/>
<protein>
    <submittedName>
        <fullName evidence="2">Uncharacterized protein</fullName>
    </submittedName>
</protein>
<keyword evidence="3" id="KW-1185">Reference proteome</keyword>